<evidence type="ECO:0000313" key="8">
    <source>
        <dbReference type="Proteomes" id="UP000836402"/>
    </source>
</evidence>
<proteinExistence type="predicted"/>
<organism evidence="7 8">
    <name type="scientific">Tilletia caries</name>
    <name type="common">wheat bunt fungus</name>
    <dbReference type="NCBI Taxonomy" id="13290"/>
    <lineage>
        <taxon>Eukaryota</taxon>
        <taxon>Fungi</taxon>
        <taxon>Dikarya</taxon>
        <taxon>Basidiomycota</taxon>
        <taxon>Ustilaginomycotina</taxon>
        <taxon>Exobasidiomycetes</taxon>
        <taxon>Tilletiales</taxon>
        <taxon>Tilletiaceae</taxon>
        <taxon>Tilletia</taxon>
    </lineage>
</organism>
<keyword evidence="8" id="KW-1185">Reference proteome</keyword>
<dbReference type="PANTHER" id="PTHR34853:SF5">
    <property type="entry name" value="LIP-DOMAIN-CONTAINING PROTEIN-RELATED"/>
    <property type="match status" value="1"/>
</dbReference>
<feature type="signal peptide" evidence="6">
    <location>
        <begin position="1"/>
        <end position="20"/>
    </location>
</feature>
<evidence type="ECO:0000256" key="5">
    <source>
        <dbReference type="ARBA" id="ARBA00023098"/>
    </source>
</evidence>
<dbReference type="InterPro" id="IPR005152">
    <property type="entry name" value="Lipase_secreted"/>
</dbReference>
<dbReference type="Pfam" id="PF03583">
    <property type="entry name" value="LIP"/>
    <property type="match status" value="2"/>
</dbReference>
<dbReference type="PANTHER" id="PTHR34853">
    <property type="match status" value="1"/>
</dbReference>
<dbReference type="EC" id="3.1.1.3" evidence="2"/>
<keyword evidence="5" id="KW-0443">Lipid metabolism</keyword>
<evidence type="ECO:0000256" key="1">
    <source>
        <dbReference type="ARBA" id="ARBA00001024"/>
    </source>
</evidence>
<sequence length="355" mass="37061">MQLLKSAVVASVVLATAVAAAPSTERLALSPRLLNLGGSSSNATAAGLPSKDAFYSPALGTDLSSKANGAILKSRIVKPTSSNAATAYQLLYKTTGALGEADATVVTILVPKKPKSPAQIVGLQIPEDSVARDCAPSAALTSGTNSPASFGLTFTNQGLDGSLKNGYYVVVPDHEGSKAASFVGPVEGHAVLDGLLAATSFPDAIPGYLVYPDLKQYIDSIIYPNGTALFKELMTNKCILDVAFGYSGTDVFSYFKVPNPLDNAVAKKSLAANLLGNDGKKLPIPTIMFHGDADDVIPYQDAVNYAKSQCAKGAKVHFYSDAGKQHIPEELSRGDSLVMWLDQTLQGTADQSCNL</sequence>
<evidence type="ECO:0000256" key="4">
    <source>
        <dbReference type="ARBA" id="ARBA00022963"/>
    </source>
</evidence>
<evidence type="ECO:0000256" key="3">
    <source>
        <dbReference type="ARBA" id="ARBA00022801"/>
    </source>
</evidence>
<keyword evidence="3" id="KW-0378">Hydrolase</keyword>
<dbReference type="PIRSF" id="PIRSF029171">
    <property type="entry name" value="Esterase_LipA"/>
    <property type="match status" value="1"/>
</dbReference>
<protein>
    <recommendedName>
        <fullName evidence="2">triacylglycerol lipase</fullName>
        <ecNumber evidence="2">3.1.1.3</ecNumber>
    </recommendedName>
</protein>
<comment type="catalytic activity">
    <reaction evidence="1">
        <text>a triacylglycerol + H2O = a diacylglycerol + a fatty acid + H(+)</text>
        <dbReference type="Rhea" id="RHEA:12044"/>
        <dbReference type="ChEBI" id="CHEBI:15377"/>
        <dbReference type="ChEBI" id="CHEBI:15378"/>
        <dbReference type="ChEBI" id="CHEBI:17855"/>
        <dbReference type="ChEBI" id="CHEBI:18035"/>
        <dbReference type="ChEBI" id="CHEBI:28868"/>
        <dbReference type="EC" id="3.1.1.3"/>
    </reaction>
</comment>
<dbReference type="Proteomes" id="UP000836402">
    <property type="component" value="Unassembled WGS sequence"/>
</dbReference>
<dbReference type="SUPFAM" id="SSF53474">
    <property type="entry name" value="alpha/beta-Hydrolases"/>
    <property type="match status" value="1"/>
</dbReference>
<comment type="caution">
    <text evidence="7">The sequence shown here is derived from an EMBL/GenBank/DDBJ whole genome shotgun (WGS) entry which is preliminary data.</text>
</comment>
<keyword evidence="6" id="KW-0732">Signal</keyword>
<dbReference type="InterPro" id="IPR029058">
    <property type="entry name" value="AB_hydrolase_fold"/>
</dbReference>
<evidence type="ECO:0000313" key="7">
    <source>
        <dbReference type="EMBL" id="CAD6913450.1"/>
    </source>
</evidence>
<dbReference type="EMBL" id="CAJHJG010001595">
    <property type="protein sequence ID" value="CAD6913450.1"/>
    <property type="molecule type" value="Genomic_DNA"/>
</dbReference>
<evidence type="ECO:0000256" key="2">
    <source>
        <dbReference type="ARBA" id="ARBA00013279"/>
    </source>
</evidence>
<accession>A0ABN7IQC7</accession>
<name>A0ABN7IQC7_9BASI</name>
<reference evidence="7" key="1">
    <citation type="submission" date="2020-10" db="EMBL/GenBank/DDBJ databases">
        <authorList>
            <person name="Sedaghatjoo S."/>
        </authorList>
    </citation>
    <scope>NUCLEOTIDE SEQUENCE</scope>
    <source>
        <strain evidence="7">AZH3</strain>
    </source>
</reference>
<gene>
    <name evidence="7" type="ORF">JKIAZH3_G6794</name>
</gene>
<evidence type="ECO:0000256" key="6">
    <source>
        <dbReference type="SAM" id="SignalP"/>
    </source>
</evidence>
<feature type="chain" id="PRO_5046138849" description="triacylglycerol lipase" evidence="6">
    <location>
        <begin position="21"/>
        <end position="355"/>
    </location>
</feature>
<keyword evidence="4" id="KW-0442">Lipid degradation</keyword>
<dbReference type="Gene3D" id="3.40.50.1820">
    <property type="entry name" value="alpha/beta hydrolase"/>
    <property type="match status" value="2"/>
</dbReference>